<protein>
    <submittedName>
        <fullName evidence="2">Uncharacterized protein</fullName>
    </submittedName>
</protein>
<feature type="region of interest" description="Disordered" evidence="1">
    <location>
        <begin position="321"/>
        <end position="342"/>
    </location>
</feature>
<evidence type="ECO:0000256" key="1">
    <source>
        <dbReference type="SAM" id="MobiDB-lite"/>
    </source>
</evidence>
<reference evidence="2 3" key="1">
    <citation type="submission" date="2019-09" db="EMBL/GenBank/DDBJ databases">
        <title>A chromosome-level genome assembly of the Chinese tupelo Nyssa sinensis.</title>
        <authorList>
            <person name="Yang X."/>
            <person name="Kang M."/>
            <person name="Yang Y."/>
            <person name="Xiong H."/>
            <person name="Wang M."/>
            <person name="Zhang Z."/>
            <person name="Wang Z."/>
            <person name="Wu H."/>
            <person name="Ma T."/>
            <person name="Liu J."/>
            <person name="Xi Z."/>
        </authorList>
    </citation>
    <scope>NUCLEOTIDE SEQUENCE [LARGE SCALE GENOMIC DNA]</scope>
    <source>
        <strain evidence="2">J267</strain>
        <tissue evidence="2">Leaf</tissue>
    </source>
</reference>
<keyword evidence="3" id="KW-1185">Reference proteome</keyword>
<feature type="region of interest" description="Disordered" evidence="1">
    <location>
        <begin position="261"/>
        <end position="284"/>
    </location>
</feature>
<accession>A0A5J5BI95</accession>
<sequence length="411" mass="44021">MQKAGVCGRDRGQFHLWARAASSKASGSGLNSLPDFPHPQAHFVSNAEAWRLDPTANKGGAPKAVQAIAILPIATVSPTRAKGSEPLVKPITHCNFKHIPPTSVSQPALYAGIRPVTTQVSDGSHPRPPFMPSIGVREPTHIGLQAPPATLKNSIKTKVAVQPAVVKPNVVDPQTASLAVDSHVEASSLISLEIEQSKYLLQQNGVDGALREDVSIYDRCSTHSWANRAEEGEFIPQAALDLEAEFGSFLADPSFLMESFHGDSSSPSIRGRRSLNNGNHGGRGGGGSGARVLCGVFPLFCPAFCGKEGLSLQAQNRDFPLGNSETHRGDGRPTLEKLKGENSGTIPLVQPTFVAKRGRTKKLQMTNTHWVLRGPMRGVEGLPKTTKMLTVQLPLAQIWAAIGVWQMGTNW</sequence>
<dbReference type="EMBL" id="CM018035">
    <property type="protein sequence ID" value="KAA8542875.1"/>
    <property type="molecule type" value="Genomic_DNA"/>
</dbReference>
<organism evidence="2 3">
    <name type="scientific">Nyssa sinensis</name>
    <dbReference type="NCBI Taxonomy" id="561372"/>
    <lineage>
        <taxon>Eukaryota</taxon>
        <taxon>Viridiplantae</taxon>
        <taxon>Streptophyta</taxon>
        <taxon>Embryophyta</taxon>
        <taxon>Tracheophyta</taxon>
        <taxon>Spermatophyta</taxon>
        <taxon>Magnoliopsida</taxon>
        <taxon>eudicotyledons</taxon>
        <taxon>Gunneridae</taxon>
        <taxon>Pentapetalae</taxon>
        <taxon>asterids</taxon>
        <taxon>Cornales</taxon>
        <taxon>Nyssaceae</taxon>
        <taxon>Nyssa</taxon>
    </lineage>
</organism>
<gene>
    <name evidence="2" type="ORF">F0562_024027</name>
</gene>
<evidence type="ECO:0000313" key="2">
    <source>
        <dbReference type="EMBL" id="KAA8542875.1"/>
    </source>
</evidence>
<proteinExistence type="predicted"/>
<name>A0A5J5BI95_9ASTE</name>
<dbReference type="AlphaFoldDB" id="A0A5J5BI95"/>
<dbReference type="Proteomes" id="UP000325577">
    <property type="component" value="Linkage Group LG12"/>
</dbReference>
<feature type="compositionally biased region" description="Basic and acidic residues" evidence="1">
    <location>
        <begin position="325"/>
        <end position="340"/>
    </location>
</feature>
<evidence type="ECO:0000313" key="3">
    <source>
        <dbReference type="Proteomes" id="UP000325577"/>
    </source>
</evidence>